<evidence type="ECO:0000313" key="6">
    <source>
        <dbReference type="EMBL" id="KAK8742805.1"/>
    </source>
</evidence>
<feature type="transmembrane region" description="Helical" evidence="5">
    <location>
        <begin position="173"/>
        <end position="192"/>
    </location>
</feature>
<dbReference type="GO" id="GO:0022857">
    <property type="term" value="F:transmembrane transporter activity"/>
    <property type="evidence" value="ECO:0007669"/>
    <property type="project" value="InterPro"/>
</dbReference>
<feature type="transmembrane region" description="Helical" evidence="5">
    <location>
        <begin position="67"/>
        <end position="91"/>
    </location>
</feature>
<keyword evidence="4 5" id="KW-0472">Membrane</keyword>
<sequence>LPMLLSFTGSFIATIVYMMNAFWWWLPVEDILVAGVARGLTGGSITLLMATYSYISDLSDHTSRTLRIAFLDFAMFIGAPVGLFLSCVIFSSLGYLGVFSVSGLAFLVAIIYILFYIEDTKSSSISDNNNLPDLPLGKDVCSSQLRDIFDVRNVMRSLAVAVRRRENYGRAKILSLMTALCLLLFTSGSNQLEYLYAKRMLGWTYLQYAQLNIFDIVFGSVGTSLVLPVLSYWLGVQDTVLAV</sequence>
<dbReference type="Proteomes" id="UP001445076">
    <property type="component" value="Unassembled WGS sequence"/>
</dbReference>
<dbReference type="PANTHER" id="PTHR23507">
    <property type="entry name" value="ZGC:174356"/>
    <property type="match status" value="1"/>
</dbReference>
<name>A0AAW0XIJ3_CHEQU</name>
<feature type="non-terminal residue" evidence="6">
    <location>
        <position position="243"/>
    </location>
</feature>
<protein>
    <recommendedName>
        <fullName evidence="8">Adenylate cyclase</fullName>
    </recommendedName>
</protein>
<keyword evidence="7" id="KW-1185">Reference proteome</keyword>
<evidence type="ECO:0000313" key="7">
    <source>
        <dbReference type="Proteomes" id="UP001445076"/>
    </source>
</evidence>
<dbReference type="Gene3D" id="1.20.1250.20">
    <property type="entry name" value="MFS general substrate transporter like domains"/>
    <property type="match status" value="1"/>
</dbReference>
<feature type="transmembrane region" description="Helical" evidence="5">
    <location>
        <begin position="97"/>
        <end position="117"/>
    </location>
</feature>
<evidence type="ECO:0000256" key="2">
    <source>
        <dbReference type="ARBA" id="ARBA00022692"/>
    </source>
</evidence>
<dbReference type="Pfam" id="PF07690">
    <property type="entry name" value="MFS_1"/>
    <property type="match status" value="1"/>
</dbReference>
<dbReference type="InterPro" id="IPR036259">
    <property type="entry name" value="MFS_trans_sf"/>
</dbReference>
<evidence type="ECO:0000256" key="4">
    <source>
        <dbReference type="ARBA" id="ARBA00023136"/>
    </source>
</evidence>
<keyword evidence="2 5" id="KW-0812">Transmembrane</keyword>
<feature type="transmembrane region" description="Helical" evidence="5">
    <location>
        <begin position="31"/>
        <end position="55"/>
    </location>
</feature>
<evidence type="ECO:0000256" key="3">
    <source>
        <dbReference type="ARBA" id="ARBA00022989"/>
    </source>
</evidence>
<dbReference type="GO" id="GO:0016020">
    <property type="term" value="C:membrane"/>
    <property type="evidence" value="ECO:0007669"/>
    <property type="project" value="UniProtKB-SubCell"/>
</dbReference>
<comment type="caution">
    <text evidence="6">The sequence shown here is derived from an EMBL/GenBank/DDBJ whole genome shotgun (WGS) entry which is preliminary data.</text>
</comment>
<accession>A0AAW0XIJ3</accession>
<dbReference type="EMBL" id="JARKIK010000027">
    <property type="protein sequence ID" value="KAK8742805.1"/>
    <property type="molecule type" value="Genomic_DNA"/>
</dbReference>
<gene>
    <name evidence="6" type="ORF">OTU49_001681</name>
</gene>
<dbReference type="AlphaFoldDB" id="A0AAW0XIJ3"/>
<evidence type="ECO:0000256" key="5">
    <source>
        <dbReference type="SAM" id="Phobius"/>
    </source>
</evidence>
<comment type="subcellular location">
    <subcellularLocation>
        <location evidence="1">Membrane</location>
        <topology evidence="1">Multi-pass membrane protein</topology>
    </subcellularLocation>
</comment>
<feature type="transmembrane region" description="Helical" evidence="5">
    <location>
        <begin position="7"/>
        <end position="25"/>
    </location>
</feature>
<evidence type="ECO:0000256" key="1">
    <source>
        <dbReference type="ARBA" id="ARBA00004141"/>
    </source>
</evidence>
<reference evidence="6 7" key="1">
    <citation type="journal article" date="2024" name="BMC Genomics">
        <title>Genome assembly of redclaw crayfish (Cherax quadricarinatus) provides insights into its immune adaptation and hypoxia tolerance.</title>
        <authorList>
            <person name="Liu Z."/>
            <person name="Zheng J."/>
            <person name="Li H."/>
            <person name="Fang K."/>
            <person name="Wang S."/>
            <person name="He J."/>
            <person name="Zhou D."/>
            <person name="Weng S."/>
            <person name="Chi M."/>
            <person name="Gu Z."/>
            <person name="He J."/>
            <person name="Li F."/>
            <person name="Wang M."/>
        </authorList>
    </citation>
    <scope>NUCLEOTIDE SEQUENCE [LARGE SCALE GENOMIC DNA]</scope>
    <source>
        <strain evidence="6">ZL_2023a</strain>
    </source>
</reference>
<proteinExistence type="predicted"/>
<dbReference type="PANTHER" id="PTHR23507:SF1">
    <property type="entry name" value="FI18259P1-RELATED"/>
    <property type="match status" value="1"/>
</dbReference>
<feature type="non-terminal residue" evidence="6">
    <location>
        <position position="1"/>
    </location>
</feature>
<keyword evidence="3 5" id="KW-1133">Transmembrane helix</keyword>
<evidence type="ECO:0008006" key="8">
    <source>
        <dbReference type="Google" id="ProtNLM"/>
    </source>
</evidence>
<organism evidence="6 7">
    <name type="scientific">Cherax quadricarinatus</name>
    <name type="common">Australian red claw crayfish</name>
    <dbReference type="NCBI Taxonomy" id="27406"/>
    <lineage>
        <taxon>Eukaryota</taxon>
        <taxon>Metazoa</taxon>
        <taxon>Ecdysozoa</taxon>
        <taxon>Arthropoda</taxon>
        <taxon>Crustacea</taxon>
        <taxon>Multicrustacea</taxon>
        <taxon>Malacostraca</taxon>
        <taxon>Eumalacostraca</taxon>
        <taxon>Eucarida</taxon>
        <taxon>Decapoda</taxon>
        <taxon>Pleocyemata</taxon>
        <taxon>Astacidea</taxon>
        <taxon>Parastacoidea</taxon>
        <taxon>Parastacidae</taxon>
        <taxon>Cherax</taxon>
    </lineage>
</organism>
<dbReference type="SUPFAM" id="SSF103473">
    <property type="entry name" value="MFS general substrate transporter"/>
    <property type="match status" value="1"/>
</dbReference>
<dbReference type="InterPro" id="IPR011701">
    <property type="entry name" value="MFS"/>
</dbReference>
<feature type="transmembrane region" description="Helical" evidence="5">
    <location>
        <begin position="212"/>
        <end position="234"/>
    </location>
</feature>